<reference evidence="2" key="1">
    <citation type="submission" date="2016-06" db="EMBL/GenBank/DDBJ databases">
        <authorList>
            <person name="Cuomo C."/>
            <person name="Litvintseva A."/>
            <person name="Heitman J."/>
            <person name="Chen Y."/>
            <person name="Sun S."/>
            <person name="Springer D."/>
            <person name="Dromer F."/>
            <person name="Young S."/>
            <person name="Zeng Q."/>
            <person name="Chapman S."/>
            <person name="Gujja S."/>
            <person name="Saif S."/>
            <person name="Birren B."/>
        </authorList>
    </citation>
    <scope>NUCLEOTIDE SEQUENCE</scope>
    <source>
        <strain evidence="2">CBS 7841</strain>
    </source>
</reference>
<accession>A0A1E3IPE2</accession>
<feature type="compositionally biased region" description="Basic and acidic residues" evidence="1">
    <location>
        <begin position="70"/>
        <end position="131"/>
    </location>
</feature>
<dbReference type="PANTHER" id="PTHR13282:SF6">
    <property type="entry name" value="PROTEIN FAM32A"/>
    <property type="match status" value="1"/>
</dbReference>
<reference evidence="2" key="3">
    <citation type="submission" date="2024-01" db="EMBL/GenBank/DDBJ databases">
        <authorList>
            <person name="Coelho M.A."/>
            <person name="David-Palma M."/>
            <person name="Shea T."/>
            <person name="Sun S."/>
            <person name="Cuomo C.A."/>
            <person name="Heitman J."/>
        </authorList>
    </citation>
    <scope>NUCLEOTIDE SEQUENCE</scope>
    <source>
        <strain evidence="2">CBS 7841</strain>
    </source>
</reference>
<dbReference type="GO" id="GO:0005730">
    <property type="term" value="C:nucleolus"/>
    <property type="evidence" value="ECO:0007669"/>
    <property type="project" value="TreeGrafter"/>
</dbReference>
<dbReference type="Pfam" id="PF08555">
    <property type="entry name" value="FAM32A"/>
    <property type="match status" value="1"/>
</dbReference>
<dbReference type="EMBL" id="CP143786">
    <property type="protein sequence ID" value="WVN87954.1"/>
    <property type="molecule type" value="Genomic_DNA"/>
</dbReference>
<feature type="region of interest" description="Disordered" evidence="1">
    <location>
        <begin position="1"/>
        <end position="131"/>
    </location>
</feature>
<evidence type="ECO:0000313" key="3">
    <source>
        <dbReference type="Proteomes" id="UP000094043"/>
    </source>
</evidence>
<dbReference type="GeneID" id="91087362"/>
<dbReference type="OrthoDB" id="205403at2759"/>
<dbReference type="AlphaFoldDB" id="A0A1E3IPE2"/>
<evidence type="ECO:0000256" key="1">
    <source>
        <dbReference type="SAM" id="MobiDB-lite"/>
    </source>
</evidence>
<dbReference type="RefSeq" id="XP_066068654.1">
    <property type="nucleotide sequence ID" value="XM_066212557.1"/>
</dbReference>
<sequence length="131" mass="14964">MSDYAFVPGGSLKLKGGSNDKKKKKKSHSASERTKVDSEIKLQEKERNHKSREQVLSEDVPSGSGSPAPTRKEDEPKMTDAERRFLEAQKKRREERVKHTAKMTHKERVSEFNAKLDRLSEHHDMPRIGPG</sequence>
<dbReference type="VEuPathDB" id="FungiDB:L203_01573"/>
<dbReference type="PANTHER" id="PTHR13282">
    <property type="entry name" value="PROTEIN FAM32A"/>
    <property type="match status" value="1"/>
</dbReference>
<gene>
    <name evidence="2" type="ORF">L203_103151</name>
</gene>
<organism evidence="2 3">
    <name type="scientific">Cryptococcus depauperatus CBS 7841</name>
    <dbReference type="NCBI Taxonomy" id="1295531"/>
    <lineage>
        <taxon>Eukaryota</taxon>
        <taxon>Fungi</taxon>
        <taxon>Dikarya</taxon>
        <taxon>Basidiomycota</taxon>
        <taxon>Agaricomycotina</taxon>
        <taxon>Tremellomycetes</taxon>
        <taxon>Tremellales</taxon>
        <taxon>Cryptococcaceae</taxon>
        <taxon>Cryptococcus</taxon>
    </lineage>
</organism>
<reference evidence="2" key="2">
    <citation type="journal article" date="2022" name="Elife">
        <title>Obligate sexual reproduction of a homothallic fungus closely related to the Cryptococcus pathogenic species complex.</title>
        <authorList>
            <person name="Passer A.R."/>
            <person name="Clancey S.A."/>
            <person name="Shea T."/>
            <person name="David-Palma M."/>
            <person name="Averette A.F."/>
            <person name="Boekhout T."/>
            <person name="Porcel B.M."/>
            <person name="Nowrousian M."/>
            <person name="Cuomo C.A."/>
            <person name="Sun S."/>
            <person name="Heitman J."/>
            <person name="Coelho M.A."/>
        </authorList>
    </citation>
    <scope>NUCLEOTIDE SEQUENCE</scope>
    <source>
        <strain evidence="2">CBS 7841</strain>
    </source>
</reference>
<keyword evidence="3" id="KW-1185">Reference proteome</keyword>
<dbReference type="KEGG" id="cdep:91087362"/>
<proteinExistence type="predicted"/>
<feature type="compositionally biased region" description="Basic and acidic residues" evidence="1">
    <location>
        <begin position="29"/>
        <end position="55"/>
    </location>
</feature>
<evidence type="ECO:0000313" key="2">
    <source>
        <dbReference type="EMBL" id="WVN87954.1"/>
    </source>
</evidence>
<dbReference type="InterPro" id="IPR013865">
    <property type="entry name" value="FAM32A"/>
</dbReference>
<name>A0A1E3IPE2_9TREE</name>
<dbReference type="Proteomes" id="UP000094043">
    <property type="component" value="Chromosome 3"/>
</dbReference>
<protein>
    <submittedName>
        <fullName evidence="2">Uncharacterized protein</fullName>
    </submittedName>
</protein>